<accession>A0A3L7DVP6</accession>
<dbReference type="EMBL" id="QRAN01000011">
    <property type="protein sequence ID" value="RLQ21638.1"/>
    <property type="molecule type" value="Genomic_DNA"/>
</dbReference>
<comment type="caution">
    <text evidence="2">The sequence shown here is derived from an EMBL/GenBank/DDBJ whole genome shotgun (WGS) entry which is preliminary data.</text>
</comment>
<gene>
    <name evidence="2" type="ORF">DWB85_11525</name>
</gene>
<sequence>MLRATGAAAAGGAGCAGSGVAGSGVAGSGAAGSGRGVGCGGACSLPGAPLNCPAGGAGPAAAMSCTAASEALIFATAAGSLRLPRSHSSQAITAVASTRAVASTIILAGCCLSA</sequence>
<evidence type="ECO:0000256" key="1">
    <source>
        <dbReference type="SAM" id="MobiDB-lite"/>
    </source>
</evidence>
<keyword evidence="3" id="KW-1185">Reference proteome</keyword>
<dbReference type="AlphaFoldDB" id="A0A3L7DVP6"/>
<dbReference type="Proteomes" id="UP000265509">
    <property type="component" value="Unassembled WGS sequence"/>
</dbReference>
<organism evidence="2 3">
    <name type="scientific">Seongchinamella sediminis</name>
    <dbReference type="NCBI Taxonomy" id="2283635"/>
    <lineage>
        <taxon>Bacteria</taxon>
        <taxon>Pseudomonadati</taxon>
        <taxon>Pseudomonadota</taxon>
        <taxon>Gammaproteobacteria</taxon>
        <taxon>Cellvibrionales</taxon>
        <taxon>Halieaceae</taxon>
        <taxon>Seongchinamella</taxon>
    </lineage>
</organism>
<evidence type="ECO:0000313" key="2">
    <source>
        <dbReference type="EMBL" id="RLQ21638.1"/>
    </source>
</evidence>
<protein>
    <submittedName>
        <fullName evidence="2">Uncharacterized protein</fullName>
    </submittedName>
</protein>
<evidence type="ECO:0000313" key="3">
    <source>
        <dbReference type="Proteomes" id="UP000265509"/>
    </source>
</evidence>
<proteinExistence type="predicted"/>
<dbReference type="PROSITE" id="PS51257">
    <property type="entry name" value="PROKAR_LIPOPROTEIN"/>
    <property type="match status" value="1"/>
</dbReference>
<feature type="region of interest" description="Disordered" evidence="1">
    <location>
        <begin position="11"/>
        <end position="36"/>
    </location>
</feature>
<reference evidence="2 3" key="1">
    <citation type="submission" date="2018-07" db="EMBL/GenBank/DDBJ databases">
        <title>Halioglobus sp. genome submission.</title>
        <authorList>
            <person name="Ye M.-Q."/>
            <person name="Du Z.-J."/>
        </authorList>
    </citation>
    <scope>NUCLEOTIDE SEQUENCE [LARGE SCALE GENOMIC DNA]</scope>
    <source>
        <strain evidence="2 3">U0301</strain>
    </source>
</reference>
<name>A0A3L7DVP6_9GAMM</name>